<proteinExistence type="predicted"/>
<dbReference type="Proteomes" id="UP001151699">
    <property type="component" value="Unassembled WGS sequence"/>
</dbReference>
<dbReference type="AlphaFoldDB" id="A0A9Q0RUY2"/>
<organism evidence="1 2">
    <name type="scientific">Pseudolycoriella hygida</name>
    <dbReference type="NCBI Taxonomy" id="35572"/>
    <lineage>
        <taxon>Eukaryota</taxon>
        <taxon>Metazoa</taxon>
        <taxon>Ecdysozoa</taxon>
        <taxon>Arthropoda</taxon>
        <taxon>Hexapoda</taxon>
        <taxon>Insecta</taxon>
        <taxon>Pterygota</taxon>
        <taxon>Neoptera</taxon>
        <taxon>Endopterygota</taxon>
        <taxon>Diptera</taxon>
        <taxon>Nematocera</taxon>
        <taxon>Sciaroidea</taxon>
        <taxon>Sciaridae</taxon>
        <taxon>Pseudolycoriella</taxon>
    </lineage>
</organism>
<comment type="caution">
    <text evidence="1">The sequence shown here is derived from an EMBL/GenBank/DDBJ whole genome shotgun (WGS) entry which is preliminary data.</text>
</comment>
<keyword evidence="2" id="KW-1185">Reference proteome</keyword>
<protein>
    <submittedName>
        <fullName evidence="1">Uncharacterized protein</fullName>
    </submittedName>
</protein>
<name>A0A9Q0RUY2_9DIPT</name>
<gene>
    <name evidence="1" type="ORF">Bhyg_16084</name>
</gene>
<accession>A0A9Q0RUY2</accession>
<sequence length="18" mass="2156">MVTTNMEMSTVVRRFKKP</sequence>
<dbReference type="EMBL" id="WJQU01002467">
    <property type="protein sequence ID" value="KAJ6632817.1"/>
    <property type="molecule type" value="Genomic_DNA"/>
</dbReference>
<evidence type="ECO:0000313" key="2">
    <source>
        <dbReference type="Proteomes" id="UP001151699"/>
    </source>
</evidence>
<reference evidence="1" key="1">
    <citation type="submission" date="2022-07" db="EMBL/GenBank/DDBJ databases">
        <authorList>
            <person name="Trinca V."/>
            <person name="Uliana J.V.C."/>
            <person name="Torres T.T."/>
            <person name="Ward R.J."/>
            <person name="Monesi N."/>
        </authorList>
    </citation>
    <scope>NUCLEOTIDE SEQUENCE</scope>
    <source>
        <strain evidence="1">HSMRA1968</strain>
        <tissue evidence="1">Whole embryos</tissue>
    </source>
</reference>
<evidence type="ECO:0000313" key="1">
    <source>
        <dbReference type="EMBL" id="KAJ6632817.1"/>
    </source>
</evidence>